<name>A0A3D9SHG2_9ACTN</name>
<protein>
    <submittedName>
        <fullName evidence="1">Uncharacterized protein (TIGR03083 family)</fullName>
    </submittedName>
</protein>
<organism evidence="1 2">
    <name type="scientific">Thermomonospora umbrina</name>
    <dbReference type="NCBI Taxonomy" id="111806"/>
    <lineage>
        <taxon>Bacteria</taxon>
        <taxon>Bacillati</taxon>
        <taxon>Actinomycetota</taxon>
        <taxon>Actinomycetes</taxon>
        <taxon>Streptosporangiales</taxon>
        <taxon>Thermomonosporaceae</taxon>
        <taxon>Thermomonospora</taxon>
    </lineage>
</organism>
<proteinExistence type="predicted"/>
<dbReference type="RefSeq" id="WP_116021151.1">
    <property type="nucleotide sequence ID" value="NZ_QTTT01000001.1"/>
</dbReference>
<dbReference type="AlphaFoldDB" id="A0A3D9SHG2"/>
<dbReference type="Gene3D" id="1.20.120.450">
    <property type="entry name" value="dinb family like domain"/>
    <property type="match status" value="1"/>
</dbReference>
<keyword evidence="2" id="KW-1185">Reference proteome</keyword>
<comment type="caution">
    <text evidence="1">The sequence shown here is derived from an EMBL/GenBank/DDBJ whole genome shotgun (WGS) entry which is preliminary data.</text>
</comment>
<evidence type="ECO:0000313" key="2">
    <source>
        <dbReference type="Proteomes" id="UP000256661"/>
    </source>
</evidence>
<dbReference type="InterPro" id="IPR034660">
    <property type="entry name" value="DinB/YfiT-like"/>
</dbReference>
<dbReference type="OrthoDB" id="5178565at2"/>
<dbReference type="NCBIfam" id="TIGR03083">
    <property type="entry name" value="maleylpyruvate isomerase family mycothiol-dependent enzyme"/>
    <property type="match status" value="1"/>
</dbReference>
<gene>
    <name evidence="1" type="ORF">DFJ69_0718</name>
</gene>
<dbReference type="Proteomes" id="UP000256661">
    <property type="component" value="Unassembled WGS sequence"/>
</dbReference>
<reference evidence="1 2" key="1">
    <citation type="submission" date="2018-08" db="EMBL/GenBank/DDBJ databases">
        <title>Sequencing the genomes of 1000 actinobacteria strains.</title>
        <authorList>
            <person name="Klenk H.-P."/>
        </authorList>
    </citation>
    <scope>NUCLEOTIDE SEQUENCE [LARGE SCALE GENOMIC DNA]</scope>
    <source>
        <strain evidence="1 2">DSM 43927</strain>
    </source>
</reference>
<accession>A0A3D9SHG2</accession>
<sequence>MRFPLEDELRSERFRLLETLEGLSDDAFDSGPTLCSEWAPRDVLGHLIGIDYLTGSYLPYALRMHDANRAQAERVRAMPRGRLMEWARHWAANPSLTSRAMAFLTLSDLAVHHQDVLRGLGLTREIPDVVANAILREGVQLSLLLNRRVLAHRLVPTDGGRPLGRGVEVSGTREALGLWLAGRDAVTDELEFVR</sequence>
<dbReference type="SUPFAM" id="SSF109854">
    <property type="entry name" value="DinB/YfiT-like putative metalloenzymes"/>
    <property type="match status" value="1"/>
</dbReference>
<evidence type="ECO:0000313" key="1">
    <source>
        <dbReference type="EMBL" id="REE95332.1"/>
    </source>
</evidence>
<dbReference type="InterPro" id="IPR017517">
    <property type="entry name" value="Maleyloyr_isom"/>
</dbReference>
<dbReference type="EMBL" id="QTTT01000001">
    <property type="protein sequence ID" value="REE95332.1"/>
    <property type="molecule type" value="Genomic_DNA"/>
</dbReference>